<evidence type="ECO:0000313" key="2">
    <source>
        <dbReference type="EMBL" id="EEJ71242.1"/>
    </source>
</evidence>
<dbReference type="STRING" id="525365.HMPREF0548_1899"/>
<dbReference type="eggNOG" id="COG4974">
    <property type="taxonomic scope" value="Bacteria"/>
</dbReference>
<dbReference type="InterPro" id="IPR004291">
    <property type="entry name" value="Transposase_IS66_central"/>
</dbReference>
<dbReference type="EMBL" id="ACGU01000106">
    <property type="protein sequence ID" value="EEJ71242.1"/>
    <property type="molecule type" value="Genomic_DNA"/>
</dbReference>
<dbReference type="Proteomes" id="UP000005583">
    <property type="component" value="Unassembled WGS sequence"/>
</dbReference>
<dbReference type="InterPro" id="IPR052344">
    <property type="entry name" value="Transposase-related"/>
</dbReference>
<name>C2EQF3_9LACO</name>
<protein>
    <recommendedName>
        <fullName evidence="1">Transposase IS66 central domain-containing protein</fullName>
    </recommendedName>
</protein>
<accession>C2EQF3</accession>
<comment type="caution">
    <text evidence="2">The sequence shown here is derived from an EMBL/GenBank/DDBJ whole genome shotgun (WGS) entry which is preliminary data.</text>
</comment>
<proteinExistence type="predicted"/>
<dbReference type="AlphaFoldDB" id="C2EQF3"/>
<dbReference type="PATRIC" id="fig|525365.8.peg.1974"/>
<reference evidence="2 3" key="1">
    <citation type="submission" date="2009-01" db="EMBL/GenBank/DDBJ databases">
        <authorList>
            <person name="Qin X."/>
            <person name="Bachman B."/>
            <person name="Battles P."/>
            <person name="Bell A."/>
            <person name="Bess C."/>
            <person name="Bickham C."/>
            <person name="Chaboub L."/>
            <person name="Chen D."/>
            <person name="Coyle M."/>
            <person name="Deiros D.R."/>
            <person name="Dinh H."/>
            <person name="Forbes L."/>
            <person name="Fowler G."/>
            <person name="Francisco L."/>
            <person name="Fu Q."/>
            <person name="Gubbala S."/>
            <person name="Hale W."/>
            <person name="Han Y."/>
            <person name="Hemphill L."/>
            <person name="Highlander S.K."/>
            <person name="Hirani K."/>
            <person name="Hogues M."/>
            <person name="Jackson L."/>
            <person name="Jakkamsetti A."/>
            <person name="Javaid M."/>
            <person name="Jiang H."/>
            <person name="Korchina V."/>
            <person name="Kovar C."/>
            <person name="Lara F."/>
            <person name="Lee S."/>
            <person name="Mata R."/>
            <person name="Mathew T."/>
            <person name="Moen C."/>
            <person name="Morales K."/>
            <person name="Munidasa M."/>
            <person name="Nazareth L."/>
            <person name="Ngo R."/>
            <person name="Nguyen L."/>
            <person name="Okwuonu G."/>
            <person name="Ongeri F."/>
            <person name="Patil S."/>
            <person name="Petrosino J."/>
            <person name="Pham C."/>
            <person name="Pham P."/>
            <person name="Pu L.-L."/>
            <person name="Puazo M."/>
            <person name="Raj R."/>
            <person name="Reid J."/>
            <person name="Rouhana J."/>
            <person name="Saada N."/>
            <person name="Shang Y."/>
            <person name="Simmons D."/>
            <person name="Thornton R."/>
            <person name="Warren J."/>
            <person name="Weissenberger G."/>
            <person name="Zhang J."/>
            <person name="Zhang L."/>
            <person name="Zhou C."/>
            <person name="Zhu D."/>
            <person name="Muzny D."/>
            <person name="Worley K."/>
            <person name="Gibbs R."/>
        </authorList>
    </citation>
    <scope>NUCLEOTIDE SEQUENCE [LARGE SCALE GENOMIC DNA]</scope>
    <source>
        <strain evidence="2 3">DSM 16047</strain>
    </source>
</reference>
<dbReference type="NCBIfam" id="NF033517">
    <property type="entry name" value="transpos_IS66"/>
    <property type="match status" value="1"/>
</dbReference>
<dbReference type="PANTHER" id="PTHR33678:SF1">
    <property type="entry name" value="BLL1576 PROTEIN"/>
    <property type="match status" value="1"/>
</dbReference>
<dbReference type="PANTHER" id="PTHR33678">
    <property type="entry name" value="BLL1576 PROTEIN"/>
    <property type="match status" value="1"/>
</dbReference>
<evidence type="ECO:0000259" key="1">
    <source>
        <dbReference type="Pfam" id="PF03050"/>
    </source>
</evidence>
<evidence type="ECO:0000313" key="3">
    <source>
        <dbReference type="Proteomes" id="UP000005583"/>
    </source>
</evidence>
<organism evidence="2 3">
    <name type="scientific">Lactobacillus ultunensis DSM 16047</name>
    <dbReference type="NCBI Taxonomy" id="525365"/>
    <lineage>
        <taxon>Bacteria</taxon>
        <taxon>Bacillati</taxon>
        <taxon>Bacillota</taxon>
        <taxon>Bacilli</taxon>
        <taxon>Lactobacillales</taxon>
        <taxon>Lactobacillaceae</taxon>
        <taxon>Lactobacillus</taxon>
    </lineage>
</organism>
<dbReference type="Pfam" id="PF03050">
    <property type="entry name" value="DDE_Tnp_IS66"/>
    <property type="match status" value="1"/>
</dbReference>
<dbReference type="HOGENOM" id="CLU_023034_5_0_9"/>
<gene>
    <name evidence="2" type="ORF">HMPREF0548_1899</name>
</gene>
<sequence length="246" mass="28729">MYDLLKSKLLAQPVLHADETYYTVLESETVKTYYWVFLSDRHDSYGITLYHHDPSRSGQVALDFLGDYKGYLHCDMWQAYEQLPKATLVGCWAHVRRKFHEAVPQAASEKSLTKQGLNYCNRMFYLEQTWEALSKQERYQIRQVKLKPLMRKFFEWCRRNKATVLPGSKLGKAINYVLKHQEIFAYVLLDGNLELSNNKAERAVKSLVMDRKNWLFSQSFEGATAGLCTNKAFREQPSLAVMFLKT</sequence>
<feature type="domain" description="Transposase IS66 central" evidence="1">
    <location>
        <begin position="1"/>
        <end position="224"/>
    </location>
</feature>
<keyword evidence="3" id="KW-1185">Reference proteome</keyword>